<dbReference type="Gene3D" id="2.40.30.110">
    <property type="entry name" value="Aminomethyltransferase beta-barrel domains"/>
    <property type="match status" value="1"/>
</dbReference>
<gene>
    <name evidence="7 10" type="primary">gcvT</name>
    <name evidence="10" type="ORF">ACFSB2_09945</name>
</gene>
<dbReference type="Gene3D" id="3.30.1360.120">
    <property type="entry name" value="Probable tRNA modification gtpase trme, domain 1"/>
    <property type="match status" value="1"/>
</dbReference>
<dbReference type="Proteomes" id="UP001597079">
    <property type="component" value="Unassembled WGS sequence"/>
</dbReference>
<comment type="similarity">
    <text evidence="1 7">Belongs to the GcvT family.</text>
</comment>
<proteinExistence type="inferred from homology"/>
<dbReference type="InterPro" id="IPR022903">
    <property type="entry name" value="GcvT_bac"/>
</dbReference>
<reference evidence="11" key="1">
    <citation type="journal article" date="2019" name="Int. J. Syst. Evol. Microbiol.">
        <title>The Global Catalogue of Microorganisms (GCM) 10K type strain sequencing project: providing services to taxonomists for standard genome sequencing and annotation.</title>
        <authorList>
            <consortium name="The Broad Institute Genomics Platform"/>
            <consortium name="The Broad Institute Genome Sequencing Center for Infectious Disease"/>
            <person name="Wu L."/>
            <person name="Ma J."/>
        </authorList>
    </citation>
    <scope>NUCLEOTIDE SEQUENCE [LARGE SCALE GENOMIC DNA]</scope>
    <source>
        <strain evidence="11">CGMCC 1.12286</strain>
    </source>
</reference>
<evidence type="ECO:0000313" key="10">
    <source>
        <dbReference type="EMBL" id="MFD1675015.1"/>
    </source>
</evidence>
<keyword evidence="11" id="KW-1185">Reference proteome</keyword>
<accession>A0ABW4JGD8</accession>
<dbReference type="InterPro" id="IPR006222">
    <property type="entry name" value="GCVT_N"/>
</dbReference>
<evidence type="ECO:0000256" key="3">
    <source>
        <dbReference type="ARBA" id="ARBA00022576"/>
    </source>
</evidence>
<sequence>MAAKRTPLYDVHVSSQAKVIDFHGWEMPVQYQGIVHEHHAVRKNVGVFDVSHMGEFLVEGPDAEAFIQHMVTNDVTRLSDGRALYTLMTDEHGKTLDDLLVYKLEPHRFMLVVNAGNIQADYEWIAEHQGHFDVKLSDISAEVALIALQGPDATRVLQAFTPLPLDELKPFSFSISQVSQKKALISRTGYTGEDGFELYVSAADAAHIFKLLLDAGVTPCGLGARDTLRLEAKLALYGNELSRDVTPYEAGLGMFVKLKKGDFIGRDALAAQKEQGVKRKLVGFRMDDKAIARHGYEVLVGDDVVGTVTSGTLSPTLQFPLGLALIDATRAEVGQQLEIDIRGKRHPAHVIPTPFYKRHQS</sequence>
<dbReference type="Gene3D" id="4.10.1250.10">
    <property type="entry name" value="Aminomethyltransferase fragment"/>
    <property type="match status" value="1"/>
</dbReference>
<name>A0ABW4JGD8_9BACL</name>
<dbReference type="NCBIfam" id="TIGR00528">
    <property type="entry name" value="gcvT"/>
    <property type="match status" value="1"/>
</dbReference>
<dbReference type="NCBIfam" id="NF001567">
    <property type="entry name" value="PRK00389.1"/>
    <property type="match status" value="1"/>
</dbReference>
<dbReference type="InterPro" id="IPR028896">
    <property type="entry name" value="GcvT/YgfZ/DmdA"/>
</dbReference>
<comment type="function">
    <text evidence="7">The glycine cleavage system catalyzes the degradation of glycine.</text>
</comment>
<evidence type="ECO:0000256" key="1">
    <source>
        <dbReference type="ARBA" id="ARBA00008609"/>
    </source>
</evidence>
<dbReference type="InterPro" id="IPR013977">
    <property type="entry name" value="GcvT_C"/>
</dbReference>
<dbReference type="InterPro" id="IPR027266">
    <property type="entry name" value="TrmE/GcvT-like"/>
</dbReference>
<dbReference type="PIRSF" id="PIRSF006487">
    <property type="entry name" value="GcvT"/>
    <property type="match status" value="1"/>
</dbReference>
<evidence type="ECO:0000256" key="5">
    <source>
        <dbReference type="ARBA" id="ARBA00031395"/>
    </source>
</evidence>
<dbReference type="InterPro" id="IPR029043">
    <property type="entry name" value="GcvT/YgfZ_C"/>
</dbReference>
<dbReference type="EC" id="2.1.2.10" evidence="2 7"/>
<evidence type="ECO:0000259" key="9">
    <source>
        <dbReference type="Pfam" id="PF08669"/>
    </source>
</evidence>
<keyword evidence="3 7" id="KW-0032">Aminotransferase</keyword>
<evidence type="ECO:0000259" key="8">
    <source>
        <dbReference type="Pfam" id="PF01571"/>
    </source>
</evidence>
<dbReference type="RefSeq" id="WP_377942885.1">
    <property type="nucleotide sequence ID" value="NZ_JBHUCX010000024.1"/>
</dbReference>
<evidence type="ECO:0000256" key="2">
    <source>
        <dbReference type="ARBA" id="ARBA00012616"/>
    </source>
</evidence>
<evidence type="ECO:0000256" key="7">
    <source>
        <dbReference type="HAMAP-Rule" id="MF_00259"/>
    </source>
</evidence>
<feature type="domain" description="GCVT N-terminal" evidence="8">
    <location>
        <begin position="8"/>
        <end position="260"/>
    </location>
</feature>
<protein>
    <recommendedName>
        <fullName evidence="2 7">Aminomethyltransferase</fullName>
        <ecNumber evidence="2 7">2.1.2.10</ecNumber>
    </recommendedName>
    <alternativeName>
        <fullName evidence="5 7">Glycine cleavage system T protein</fullName>
    </alternativeName>
</protein>
<dbReference type="SUPFAM" id="SSF103025">
    <property type="entry name" value="Folate-binding domain"/>
    <property type="match status" value="1"/>
</dbReference>
<dbReference type="PANTHER" id="PTHR43757">
    <property type="entry name" value="AMINOMETHYLTRANSFERASE"/>
    <property type="match status" value="1"/>
</dbReference>
<comment type="subunit">
    <text evidence="7">The glycine cleavage system is composed of four proteins: P, T, L and H.</text>
</comment>
<dbReference type="Pfam" id="PF08669">
    <property type="entry name" value="GCV_T_C"/>
    <property type="match status" value="1"/>
</dbReference>
<keyword evidence="4 7" id="KW-0808">Transferase</keyword>
<evidence type="ECO:0000313" key="11">
    <source>
        <dbReference type="Proteomes" id="UP001597079"/>
    </source>
</evidence>
<evidence type="ECO:0000256" key="4">
    <source>
        <dbReference type="ARBA" id="ARBA00022679"/>
    </source>
</evidence>
<dbReference type="EMBL" id="JBHUCX010000024">
    <property type="protein sequence ID" value="MFD1675015.1"/>
    <property type="molecule type" value="Genomic_DNA"/>
</dbReference>
<dbReference type="HAMAP" id="MF_00259">
    <property type="entry name" value="GcvT"/>
    <property type="match status" value="1"/>
</dbReference>
<evidence type="ECO:0000256" key="6">
    <source>
        <dbReference type="ARBA" id="ARBA00047665"/>
    </source>
</evidence>
<comment type="caution">
    <text evidence="10">The sequence shown here is derived from an EMBL/GenBank/DDBJ whole genome shotgun (WGS) entry which is preliminary data.</text>
</comment>
<feature type="domain" description="Aminomethyltransferase C-terminal" evidence="9">
    <location>
        <begin position="279"/>
        <end position="357"/>
    </location>
</feature>
<organism evidence="10 11">
    <name type="scientific">Alicyclobacillus fodiniaquatilis</name>
    <dbReference type="NCBI Taxonomy" id="1661150"/>
    <lineage>
        <taxon>Bacteria</taxon>
        <taxon>Bacillati</taxon>
        <taxon>Bacillota</taxon>
        <taxon>Bacilli</taxon>
        <taxon>Bacillales</taxon>
        <taxon>Alicyclobacillaceae</taxon>
        <taxon>Alicyclobacillus</taxon>
    </lineage>
</organism>
<comment type="catalytic activity">
    <reaction evidence="6 7">
        <text>N(6)-[(R)-S(8)-aminomethyldihydrolipoyl]-L-lysyl-[protein] + (6S)-5,6,7,8-tetrahydrofolate = N(6)-[(R)-dihydrolipoyl]-L-lysyl-[protein] + (6R)-5,10-methylene-5,6,7,8-tetrahydrofolate + NH4(+)</text>
        <dbReference type="Rhea" id="RHEA:16945"/>
        <dbReference type="Rhea" id="RHEA-COMP:10475"/>
        <dbReference type="Rhea" id="RHEA-COMP:10492"/>
        <dbReference type="ChEBI" id="CHEBI:15636"/>
        <dbReference type="ChEBI" id="CHEBI:28938"/>
        <dbReference type="ChEBI" id="CHEBI:57453"/>
        <dbReference type="ChEBI" id="CHEBI:83100"/>
        <dbReference type="ChEBI" id="CHEBI:83143"/>
        <dbReference type="EC" id="2.1.2.10"/>
    </reaction>
</comment>
<dbReference type="InterPro" id="IPR006223">
    <property type="entry name" value="GcvT"/>
</dbReference>
<dbReference type="Gene3D" id="3.30.70.1400">
    <property type="entry name" value="Aminomethyltransferase beta-barrel domains"/>
    <property type="match status" value="1"/>
</dbReference>
<dbReference type="GO" id="GO:0004047">
    <property type="term" value="F:aminomethyltransferase activity"/>
    <property type="evidence" value="ECO:0007669"/>
    <property type="project" value="UniProtKB-EC"/>
</dbReference>
<dbReference type="Pfam" id="PF01571">
    <property type="entry name" value="GCV_T"/>
    <property type="match status" value="1"/>
</dbReference>
<dbReference type="SUPFAM" id="SSF101790">
    <property type="entry name" value="Aminomethyltransferase beta-barrel domain"/>
    <property type="match status" value="1"/>
</dbReference>
<dbReference type="PANTHER" id="PTHR43757:SF2">
    <property type="entry name" value="AMINOMETHYLTRANSFERASE, MITOCHONDRIAL"/>
    <property type="match status" value="1"/>
</dbReference>